<evidence type="ECO:0000256" key="5">
    <source>
        <dbReference type="ARBA" id="ARBA00022989"/>
    </source>
</evidence>
<name>A0A3B1CMP0_9ZZZZ</name>
<keyword evidence="4 8" id="KW-0378">Hydrolase</keyword>
<evidence type="ECO:0000256" key="3">
    <source>
        <dbReference type="ARBA" id="ARBA00022692"/>
    </source>
</evidence>
<keyword evidence="1" id="KW-1003">Cell membrane</keyword>
<keyword evidence="3 7" id="KW-0812">Transmembrane</keyword>
<evidence type="ECO:0000256" key="4">
    <source>
        <dbReference type="ARBA" id="ARBA00022801"/>
    </source>
</evidence>
<dbReference type="GO" id="GO:0004190">
    <property type="term" value="F:aspartic-type endopeptidase activity"/>
    <property type="evidence" value="ECO:0007669"/>
    <property type="project" value="UniProtKB-EC"/>
</dbReference>
<evidence type="ECO:0000313" key="8">
    <source>
        <dbReference type="EMBL" id="VAX25238.1"/>
    </source>
</evidence>
<dbReference type="NCBIfam" id="TIGR00077">
    <property type="entry name" value="lspA"/>
    <property type="match status" value="1"/>
</dbReference>
<evidence type="ECO:0000256" key="2">
    <source>
        <dbReference type="ARBA" id="ARBA00022670"/>
    </source>
</evidence>
<gene>
    <name evidence="8" type="ORF">MNBD_NITROSPINAE04-435</name>
</gene>
<dbReference type="HAMAP" id="MF_00161">
    <property type="entry name" value="LspA"/>
    <property type="match status" value="1"/>
</dbReference>
<dbReference type="Pfam" id="PF01252">
    <property type="entry name" value="Peptidase_A8"/>
    <property type="match status" value="1"/>
</dbReference>
<organism evidence="8">
    <name type="scientific">hydrothermal vent metagenome</name>
    <dbReference type="NCBI Taxonomy" id="652676"/>
    <lineage>
        <taxon>unclassified sequences</taxon>
        <taxon>metagenomes</taxon>
        <taxon>ecological metagenomes</taxon>
    </lineage>
</organism>
<dbReference type="PANTHER" id="PTHR33695:SF1">
    <property type="entry name" value="LIPOPROTEIN SIGNAL PEPTIDASE"/>
    <property type="match status" value="1"/>
</dbReference>
<protein>
    <submittedName>
        <fullName evidence="8">Lipoprotein signal peptidase</fullName>
        <ecNumber evidence="8">3.4.23.36</ecNumber>
    </submittedName>
</protein>
<dbReference type="PANTHER" id="PTHR33695">
    <property type="entry name" value="LIPOPROTEIN SIGNAL PEPTIDASE"/>
    <property type="match status" value="1"/>
</dbReference>
<feature type="transmembrane region" description="Helical" evidence="7">
    <location>
        <begin position="75"/>
        <end position="95"/>
    </location>
</feature>
<dbReference type="AlphaFoldDB" id="A0A3B1CMP0"/>
<keyword evidence="8" id="KW-0449">Lipoprotein</keyword>
<evidence type="ECO:0000256" key="6">
    <source>
        <dbReference type="ARBA" id="ARBA00023136"/>
    </source>
</evidence>
<accession>A0A3B1CMP0</accession>
<sequence length="181" mass="19805">MTENKNISCGVSSKIFIIPAFVSAFVIIDQFTKRLIESSFVLGERLPVIAGYFDLTYIKNRGSAFGMFSQIDSVWIQRGFTAFTIIALIIIVTLYRSMSPTDRIGKVALVMIGTGALGNLADRIRDGAVTDFLLFYIGDHYWPAFNVADSLITTGVVFLSYALIFLGAGSDKDSSDSNGQN</sequence>
<evidence type="ECO:0000256" key="1">
    <source>
        <dbReference type="ARBA" id="ARBA00022475"/>
    </source>
</evidence>
<dbReference type="GO" id="GO:0016020">
    <property type="term" value="C:membrane"/>
    <property type="evidence" value="ECO:0007669"/>
    <property type="project" value="InterPro"/>
</dbReference>
<feature type="transmembrane region" description="Helical" evidence="7">
    <location>
        <begin position="7"/>
        <end position="28"/>
    </location>
</feature>
<evidence type="ECO:0000256" key="7">
    <source>
        <dbReference type="SAM" id="Phobius"/>
    </source>
</evidence>
<keyword evidence="6 7" id="KW-0472">Membrane</keyword>
<keyword evidence="2" id="KW-0645">Protease</keyword>
<dbReference type="EC" id="3.4.23.36" evidence="8"/>
<feature type="transmembrane region" description="Helical" evidence="7">
    <location>
        <begin position="144"/>
        <end position="166"/>
    </location>
</feature>
<dbReference type="InterPro" id="IPR001872">
    <property type="entry name" value="Peptidase_A8"/>
</dbReference>
<dbReference type="PRINTS" id="PR00781">
    <property type="entry name" value="LIPOSIGPTASE"/>
</dbReference>
<proteinExistence type="inferred from homology"/>
<dbReference type="EMBL" id="UOGA01000293">
    <property type="protein sequence ID" value="VAX25238.1"/>
    <property type="molecule type" value="Genomic_DNA"/>
</dbReference>
<keyword evidence="5 7" id="KW-1133">Transmembrane helix</keyword>
<reference evidence="8" key="1">
    <citation type="submission" date="2018-06" db="EMBL/GenBank/DDBJ databases">
        <authorList>
            <person name="Zhirakovskaya E."/>
        </authorList>
    </citation>
    <scope>NUCLEOTIDE SEQUENCE</scope>
</reference>
<dbReference type="GO" id="GO:0006508">
    <property type="term" value="P:proteolysis"/>
    <property type="evidence" value="ECO:0007669"/>
    <property type="project" value="UniProtKB-KW"/>
</dbReference>